<feature type="chain" id="PRO_5012126106" description="SLH domain-containing protein" evidence="2">
    <location>
        <begin position="22"/>
        <end position="220"/>
    </location>
</feature>
<evidence type="ECO:0000313" key="4">
    <source>
        <dbReference type="EMBL" id="SBW10132.1"/>
    </source>
</evidence>
<keyword evidence="2" id="KW-0732">Signal</keyword>
<organism evidence="4">
    <name type="scientific">uncultured Eubacteriales bacterium</name>
    <dbReference type="NCBI Taxonomy" id="172733"/>
    <lineage>
        <taxon>Bacteria</taxon>
        <taxon>Bacillati</taxon>
        <taxon>Bacillota</taxon>
        <taxon>Clostridia</taxon>
        <taxon>Eubacteriales</taxon>
        <taxon>environmental samples</taxon>
    </lineage>
</organism>
<dbReference type="InterPro" id="IPR001119">
    <property type="entry name" value="SLH_dom"/>
</dbReference>
<evidence type="ECO:0000259" key="3">
    <source>
        <dbReference type="PROSITE" id="PS51272"/>
    </source>
</evidence>
<accession>A0A212KER3</accession>
<sequence>MKKTLIAALLCFALLSGQAFAFTFEKLEPSDVFSPEIIEQERVSEWAENEIELARQAGLITEHTSDYMTRSITRFQFAELIVNLAEKVTGKEIVPAADSTFTDCTETVVLKAYAAGIVSGIGDNRFAPDTTTNREQIAAMIYRAVAYINAQATKPLALEKADVSKFTDQAQVSSWALEGMGTLAANGIMAGTSATTLSPKNACTVEQSILLVYRLYQKAS</sequence>
<dbReference type="EMBL" id="FLUN01000001">
    <property type="protein sequence ID" value="SBW10132.1"/>
    <property type="molecule type" value="Genomic_DNA"/>
</dbReference>
<protein>
    <recommendedName>
        <fullName evidence="3">SLH domain-containing protein</fullName>
    </recommendedName>
</protein>
<dbReference type="Pfam" id="PF00395">
    <property type="entry name" value="SLH"/>
    <property type="match status" value="2"/>
</dbReference>
<dbReference type="PROSITE" id="PS51272">
    <property type="entry name" value="SLH"/>
    <property type="match status" value="2"/>
</dbReference>
<feature type="domain" description="SLH" evidence="3">
    <location>
        <begin position="92"/>
        <end position="155"/>
    </location>
</feature>
<feature type="signal peptide" evidence="2">
    <location>
        <begin position="1"/>
        <end position="21"/>
    </location>
</feature>
<name>A0A212KER3_9FIRM</name>
<feature type="domain" description="SLH" evidence="3">
    <location>
        <begin position="163"/>
        <end position="220"/>
    </location>
</feature>
<evidence type="ECO:0000256" key="2">
    <source>
        <dbReference type="SAM" id="SignalP"/>
    </source>
</evidence>
<proteinExistence type="predicted"/>
<gene>
    <name evidence="4" type="ORF">KL86CLO1_12848</name>
</gene>
<reference evidence="4" key="1">
    <citation type="submission" date="2016-04" db="EMBL/GenBank/DDBJ databases">
        <authorList>
            <person name="Evans L.H."/>
            <person name="Alamgir A."/>
            <person name="Owens N."/>
            <person name="Weber N.D."/>
            <person name="Virtaneva K."/>
            <person name="Barbian K."/>
            <person name="Babar A."/>
            <person name="Rosenke K."/>
        </authorList>
    </citation>
    <scope>NUCLEOTIDE SEQUENCE</scope>
    <source>
        <strain evidence="4">86</strain>
    </source>
</reference>
<keyword evidence="1" id="KW-0677">Repeat</keyword>
<evidence type="ECO:0000256" key="1">
    <source>
        <dbReference type="ARBA" id="ARBA00022737"/>
    </source>
</evidence>
<dbReference type="AlphaFoldDB" id="A0A212KER3"/>